<evidence type="ECO:0000313" key="1">
    <source>
        <dbReference type="EMBL" id="ANC29914.1"/>
    </source>
</evidence>
<dbReference type="EMBL" id="CP014209">
    <property type="protein sequence ID" value="ANC29914.1"/>
    <property type="molecule type" value="Genomic_DNA"/>
</dbReference>
<dbReference type="KEGG" id="ido:I598_0326"/>
<keyword evidence="2" id="KW-1185">Reference proteome</keyword>
<dbReference type="Proteomes" id="UP000076794">
    <property type="component" value="Chromosome"/>
</dbReference>
<evidence type="ECO:0000313" key="2">
    <source>
        <dbReference type="Proteomes" id="UP000076794"/>
    </source>
</evidence>
<protein>
    <submittedName>
        <fullName evidence="1">Uncharacterized protein</fullName>
    </submittedName>
</protein>
<dbReference type="AlphaFoldDB" id="A0A161IEV9"/>
<sequence length="107" mass="12304">MSWDDAAVDQVFVFEVEDSRASGWSAEIAVRARRPAEAFRILRDAGLRKSQFTRGIRPTWSMSPDELGDLLSARRMARRLLDDEGWTPWSAVEDGLALNWRDAPRRR</sequence>
<proteinExistence type="predicted"/>
<accession>A0A161IEV9</accession>
<dbReference type="STRING" id="1300344.I598_0326"/>
<reference evidence="1 2" key="1">
    <citation type="submission" date="2016-01" db="EMBL/GenBank/DDBJ databases">
        <title>Complete genome sequence of a soil Actinobacterium, Isoptericola dokdonensis DS-3.</title>
        <authorList>
            <person name="Kwon S.-K."/>
            <person name="Kim J.F."/>
        </authorList>
    </citation>
    <scope>NUCLEOTIDE SEQUENCE [LARGE SCALE GENOMIC DNA]</scope>
    <source>
        <strain evidence="1 2">DS-3</strain>
    </source>
</reference>
<name>A0A161IEV9_9MICO</name>
<organism evidence="1 2">
    <name type="scientific">Isoptericola dokdonensis DS-3</name>
    <dbReference type="NCBI Taxonomy" id="1300344"/>
    <lineage>
        <taxon>Bacteria</taxon>
        <taxon>Bacillati</taxon>
        <taxon>Actinomycetota</taxon>
        <taxon>Actinomycetes</taxon>
        <taxon>Micrococcales</taxon>
        <taxon>Promicromonosporaceae</taxon>
        <taxon>Isoptericola</taxon>
    </lineage>
</organism>
<dbReference type="PATRIC" id="fig|1300344.3.peg.325"/>
<gene>
    <name evidence="1" type="ORF">I598_0326</name>
</gene>